<name>A0AAD6FTG2_9TELE</name>
<dbReference type="EMBL" id="JAPTMU010000002">
    <property type="protein sequence ID" value="KAJ4947641.1"/>
    <property type="molecule type" value="Genomic_DNA"/>
</dbReference>
<organism evidence="3 4">
    <name type="scientific">Pogonophryne albipinna</name>
    <dbReference type="NCBI Taxonomy" id="1090488"/>
    <lineage>
        <taxon>Eukaryota</taxon>
        <taxon>Metazoa</taxon>
        <taxon>Chordata</taxon>
        <taxon>Craniata</taxon>
        <taxon>Vertebrata</taxon>
        <taxon>Euteleostomi</taxon>
        <taxon>Actinopterygii</taxon>
        <taxon>Neopterygii</taxon>
        <taxon>Teleostei</taxon>
        <taxon>Neoteleostei</taxon>
        <taxon>Acanthomorphata</taxon>
        <taxon>Eupercaria</taxon>
        <taxon>Perciformes</taxon>
        <taxon>Notothenioidei</taxon>
        <taxon>Pogonophryne</taxon>
    </lineage>
</organism>
<dbReference type="AlphaFoldDB" id="A0AAD6FTG2"/>
<dbReference type="Gene3D" id="2.60.40.60">
    <property type="entry name" value="Cadherins"/>
    <property type="match status" value="1"/>
</dbReference>
<gene>
    <name evidence="3" type="ORF">JOQ06_009675</name>
</gene>
<reference evidence="3" key="1">
    <citation type="submission" date="2022-11" db="EMBL/GenBank/DDBJ databases">
        <title>Chromosome-level genome of Pogonophryne albipinna.</title>
        <authorList>
            <person name="Jo E."/>
        </authorList>
    </citation>
    <scope>NUCLEOTIDE SEQUENCE</scope>
    <source>
        <strain evidence="3">SGF0006</strain>
        <tissue evidence="3">Muscle</tissue>
    </source>
</reference>
<evidence type="ECO:0000313" key="3">
    <source>
        <dbReference type="EMBL" id="KAJ4947641.1"/>
    </source>
</evidence>
<keyword evidence="2" id="KW-0472">Membrane</keyword>
<keyword evidence="4" id="KW-1185">Reference proteome</keyword>
<evidence type="ECO:0008006" key="5">
    <source>
        <dbReference type="Google" id="ProtNLM"/>
    </source>
</evidence>
<dbReference type="GO" id="GO:0016020">
    <property type="term" value="C:membrane"/>
    <property type="evidence" value="ECO:0007669"/>
    <property type="project" value="UniProtKB-SubCell"/>
</dbReference>
<dbReference type="GO" id="GO:0005509">
    <property type="term" value="F:calcium ion binding"/>
    <property type="evidence" value="ECO:0007669"/>
    <property type="project" value="InterPro"/>
</dbReference>
<comment type="caution">
    <text evidence="3">The sequence shown here is derived from an EMBL/GenBank/DDBJ whole genome shotgun (WGS) entry which is preliminary data.</text>
</comment>
<dbReference type="Proteomes" id="UP001219934">
    <property type="component" value="Unassembled WGS sequence"/>
</dbReference>
<dbReference type="CDD" id="cd11304">
    <property type="entry name" value="Cadherin_repeat"/>
    <property type="match status" value="1"/>
</dbReference>
<sequence>MPTTVLGKVYSPDPDDWDNKTYVFEGHLPSYFILNTRTGFLIIKENAPTGAYEFQVRVSDGVWPDAVSTITVHVRELRDEAIYNSASLRLAELPHSPLKSVPLQKITPIINPRLLGSQLP</sequence>
<dbReference type="InterPro" id="IPR015919">
    <property type="entry name" value="Cadherin-like_sf"/>
</dbReference>
<protein>
    <recommendedName>
        <fullName evidence="5">Cadherin domain-containing protein</fullName>
    </recommendedName>
</protein>
<dbReference type="SUPFAM" id="SSF49313">
    <property type="entry name" value="Cadherin-like"/>
    <property type="match status" value="1"/>
</dbReference>
<accession>A0AAD6FTG2</accession>
<evidence type="ECO:0000313" key="4">
    <source>
        <dbReference type="Proteomes" id="UP001219934"/>
    </source>
</evidence>
<comment type="subcellular location">
    <subcellularLocation>
        <location evidence="1">Membrane</location>
    </subcellularLocation>
</comment>
<proteinExistence type="predicted"/>
<evidence type="ECO:0000256" key="2">
    <source>
        <dbReference type="ARBA" id="ARBA00023136"/>
    </source>
</evidence>
<evidence type="ECO:0000256" key="1">
    <source>
        <dbReference type="ARBA" id="ARBA00004370"/>
    </source>
</evidence>